<dbReference type="Proteomes" id="UP000326921">
    <property type="component" value="Chromosome"/>
</dbReference>
<evidence type="ECO:0000256" key="2">
    <source>
        <dbReference type="ARBA" id="ARBA00022898"/>
    </source>
</evidence>
<name>A0A5Q0QB64_9SPHI</name>
<reference evidence="4 5" key="1">
    <citation type="submission" date="2019-10" db="EMBL/GenBank/DDBJ databases">
        <authorList>
            <person name="Dong K."/>
        </authorList>
    </citation>
    <scope>NUCLEOTIDE SEQUENCE [LARGE SCALE GENOMIC DNA]</scope>
    <source>
        <strain evidence="5">dk4302</strain>
    </source>
</reference>
<dbReference type="EMBL" id="CP045652">
    <property type="protein sequence ID" value="QGA26504.1"/>
    <property type="molecule type" value="Genomic_DNA"/>
</dbReference>
<organism evidence="4 5">
    <name type="scientific">Sphingobacterium zhuxiongii</name>
    <dbReference type="NCBI Taxonomy" id="2662364"/>
    <lineage>
        <taxon>Bacteria</taxon>
        <taxon>Pseudomonadati</taxon>
        <taxon>Bacteroidota</taxon>
        <taxon>Sphingobacteriia</taxon>
        <taxon>Sphingobacteriales</taxon>
        <taxon>Sphingobacteriaceae</taxon>
        <taxon>Sphingobacterium</taxon>
    </lineage>
</organism>
<dbReference type="GO" id="GO:1901605">
    <property type="term" value="P:alpha-amino acid metabolic process"/>
    <property type="evidence" value="ECO:0007669"/>
    <property type="project" value="UniProtKB-ARBA"/>
</dbReference>
<dbReference type="AlphaFoldDB" id="A0A5Q0QB64"/>
<protein>
    <submittedName>
        <fullName evidence="4">Pyridoxal-phosphate dependent enzyme</fullName>
    </submittedName>
</protein>
<dbReference type="Pfam" id="PF00291">
    <property type="entry name" value="PALP"/>
    <property type="match status" value="1"/>
</dbReference>
<dbReference type="InterPro" id="IPR001926">
    <property type="entry name" value="TrpB-like_PALP"/>
</dbReference>
<dbReference type="SUPFAM" id="SSF53686">
    <property type="entry name" value="Tryptophan synthase beta subunit-like PLP-dependent enzymes"/>
    <property type="match status" value="1"/>
</dbReference>
<evidence type="ECO:0000256" key="1">
    <source>
        <dbReference type="ARBA" id="ARBA00001933"/>
    </source>
</evidence>
<evidence type="ECO:0000313" key="5">
    <source>
        <dbReference type="Proteomes" id="UP000326921"/>
    </source>
</evidence>
<feature type="domain" description="Tryptophan synthase beta chain-like PALP" evidence="3">
    <location>
        <begin position="4"/>
        <end position="302"/>
    </location>
</feature>
<gene>
    <name evidence="4" type="ORF">GFH32_09285</name>
</gene>
<keyword evidence="5" id="KW-1185">Reference proteome</keyword>
<evidence type="ECO:0000259" key="3">
    <source>
        <dbReference type="Pfam" id="PF00291"/>
    </source>
</evidence>
<sequence length="326" mass="36157">MLIEKKIGNTPLTRCPFLSDKFRTNIYIKDESFNPGKSSKDRAAYFMLEDAIKGNKVSPGGTIVEASSGNTGISIALMARELGCRVKIFVSKTCSAEKRALLEEYGASIEICDNSFGLHVFNSTQYQAQAYAANNENAYFTNQYYNSANIKAHYRTTGPELWEQTNQRISHVMVGVGTGGSISGIGRYLKEQNSAIRIIGVEPINSVYQAYLVDGALAHSGLVHDAIEGIGRTFIPGTFDAQVVDTIYQVDEERTKQCAQDHRADTNRLIGFSSAAVLAALEQNIDELKLSSEDHLVLYFPDHGDRYLQKLYNQTEREDSETFETS</sequence>
<dbReference type="PANTHER" id="PTHR10314">
    <property type="entry name" value="CYSTATHIONINE BETA-SYNTHASE"/>
    <property type="match status" value="1"/>
</dbReference>
<dbReference type="Gene3D" id="3.40.50.1100">
    <property type="match status" value="2"/>
</dbReference>
<dbReference type="InterPro" id="IPR050214">
    <property type="entry name" value="Cys_Synth/Cystath_Beta-Synth"/>
</dbReference>
<dbReference type="KEGG" id="sphe:GFH32_09285"/>
<dbReference type="InterPro" id="IPR036052">
    <property type="entry name" value="TrpB-like_PALP_sf"/>
</dbReference>
<proteinExistence type="predicted"/>
<dbReference type="CDD" id="cd01561">
    <property type="entry name" value="CBS_like"/>
    <property type="match status" value="1"/>
</dbReference>
<keyword evidence="2" id="KW-0663">Pyridoxal phosphate</keyword>
<evidence type="ECO:0000313" key="4">
    <source>
        <dbReference type="EMBL" id="QGA26504.1"/>
    </source>
</evidence>
<comment type="cofactor">
    <cofactor evidence="1">
        <name>pyridoxal 5'-phosphate</name>
        <dbReference type="ChEBI" id="CHEBI:597326"/>
    </cofactor>
</comment>
<accession>A0A5Q0QB64</accession>